<dbReference type="KEGG" id="caua:113119845"/>
<keyword evidence="2" id="KW-1185">Reference proteome</keyword>
<dbReference type="OrthoDB" id="27962at2759"/>
<gene>
    <name evidence="3" type="primary">LOC113119845</name>
</gene>
<feature type="compositionally biased region" description="Polar residues" evidence="1">
    <location>
        <begin position="108"/>
        <end position="118"/>
    </location>
</feature>
<organism evidence="2 3">
    <name type="scientific">Carassius auratus</name>
    <name type="common">Goldfish</name>
    <dbReference type="NCBI Taxonomy" id="7957"/>
    <lineage>
        <taxon>Eukaryota</taxon>
        <taxon>Metazoa</taxon>
        <taxon>Chordata</taxon>
        <taxon>Craniata</taxon>
        <taxon>Vertebrata</taxon>
        <taxon>Euteleostomi</taxon>
        <taxon>Actinopterygii</taxon>
        <taxon>Neopterygii</taxon>
        <taxon>Teleostei</taxon>
        <taxon>Ostariophysi</taxon>
        <taxon>Cypriniformes</taxon>
        <taxon>Cyprinidae</taxon>
        <taxon>Cyprininae</taxon>
        <taxon>Carassius</taxon>
    </lineage>
</organism>
<dbReference type="Proteomes" id="UP000515129">
    <property type="component" value="Chromosome 19"/>
</dbReference>
<reference evidence="3" key="1">
    <citation type="submission" date="2025-08" db="UniProtKB">
        <authorList>
            <consortium name="RefSeq"/>
        </authorList>
    </citation>
    <scope>IDENTIFICATION</scope>
    <source>
        <strain evidence="3">Wakin</strain>
        <tissue evidence="3">Muscle</tissue>
    </source>
</reference>
<evidence type="ECO:0000256" key="1">
    <source>
        <dbReference type="SAM" id="MobiDB-lite"/>
    </source>
</evidence>
<dbReference type="AlphaFoldDB" id="A0A6P6RIM3"/>
<dbReference type="GeneID" id="113119845"/>
<name>A0A6P6RIM3_CARAU</name>
<feature type="region of interest" description="Disordered" evidence="1">
    <location>
        <begin position="96"/>
        <end position="118"/>
    </location>
</feature>
<protein>
    <submittedName>
        <fullName evidence="3">Trafficking protein particle complex subunit 9-like</fullName>
    </submittedName>
</protein>
<evidence type="ECO:0000313" key="3">
    <source>
        <dbReference type="RefSeq" id="XP_026145316.1"/>
    </source>
</evidence>
<dbReference type="RefSeq" id="XP_026145316.1">
    <property type="nucleotide sequence ID" value="XM_026289531.1"/>
</dbReference>
<sequence>MADCRVGDDVPLEVKLTNRSKSVIGSFSLTVVPFQHYQNGVQNYDLQDTVSFISASTFYICTVNPTENSVCVSSYTPVISIRISSSKMTARPVTCRPPGSVCPASKSPGASRTLNSDL</sequence>
<proteinExistence type="predicted"/>
<evidence type="ECO:0000313" key="2">
    <source>
        <dbReference type="Proteomes" id="UP000515129"/>
    </source>
</evidence>
<accession>A0A6P6RIM3</accession>